<feature type="transmembrane region" description="Helical" evidence="7">
    <location>
        <begin position="117"/>
        <end position="145"/>
    </location>
</feature>
<dbReference type="PIRSF" id="PIRSF006060">
    <property type="entry name" value="AA_transporter"/>
    <property type="match status" value="1"/>
</dbReference>
<protein>
    <submittedName>
        <fullName evidence="9">Amino-acid permease inda1</fullName>
    </submittedName>
</protein>
<evidence type="ECO:0000256" key="1">
    <source>
        <dbReference type="ARBA" id="ARBA00004141"/>
    </source>
</evidence>
<evidence type="ECO:0000256" key="4">
    <source>
        <dbReference type="ARBA" id="ARBA00022970"/>
    </source>
</evidence>
<proteinExistence type="predicted"/>
<keyword evidence="3 7" id="KW-0812">Transmembrane</keyword>
<evidence type="ECO:0000256" key="3">
    <source>
        <dbReference type="ARBA" id="ARBA00022692"/>
    </source>
</evidence>
<dbReference type="AlphaFoldDB" id="K1WMI1"/>
<keyword evidence="4" id="KW-0029">Amino-acid transport</keyword>
<sequence>MMGAFALDKAETAKSNTAPKTFTERPLLVRPKGARFSSSKAFDSFRAAPNSHTFTPAIGANRRSYNQQAAAFNTANSLLVRRLKGRHLQMIAMGGSIGTGLFIGTGAALATGGPASLLLAFLLIGAVLFCTIQALGELAVTFPVAGSFSAFATRFIDPAWGFATGWNYACQWIFTMPIEIMAAAITLEFWDLNLPEWAAITIFLLIVATVSLCGVNVYGEAEYSFSIIKVTAIIGFIILGVVINCGGTPDSGYIGGRYWRNPGAFHNGFKGFCNILVTASFSFSGTELIGLAAAETHNPSKALPTAIKKVFWRIALFYVISIVIIGLLVPYTEPQLLGRNDVDAKASPFIIAIQTAGIHGLDSVMNAVILISVLSVANSCMFGATRTLQALGEQGQAPRIFAYVDRKGRPLFSILVCLFIDLLAYLYASPLAGEAFTWLLALAGLSSIFTWASICFAHIRFRRAWIEQGNLLSDLVHQSPIGVTGSWIGLGALIGVLVAQCWVAISPTSAAPNRSFAEMTANFFEAYLATPIVVLMYSCYKIWYRTKWVRTRDVDLQTGRNAFESVHVRMQWKEDQRDWPMWKKLYKILC</sequence>
<dbReference type="GeneID" id="18763673"/>
<dbReference type="FunFam" id="1.20.1740.10:FF:000017">
    <property type="entry name" value="Amino acid permease"/>
    <property type="match status" value="1"/>
</dbReference>
<keyword evidence="6 7" id="KW-0472">Membrane</keyword>
<comment type="subcellular location">
    <subcellularLocation>
        <location evidence="1">Membrane</location>
        <topology evidence="1">Multi-pass membrane protein</topology>
    </subcellularLocation>
</comment>
<feature type="transmembrane region" description="Helical" evidence="7">
    <location>
        <begin position="166"/>
        <end position="185"/>
    </location>
</feature>
<evidence type="ECO:0000256" key="6">
    <source>
        <dbReference type="ARBA" id="ARBA00023136"/>
    </source>
</evidence>
<feature type="transmembrane region" description="Helical" evidence="7">
    <location>
        <begin position="197"/>
        <end position="218"/>
    </location>
</feature>
<feature type="transmembrane region" description="Helical" evidence="7">
    <location>
        <begin position="435"/>
        <end position="459"/>
    </location>
</feature>
<feature type="transmembrane region" description="Helical" evidence="7">
    <location>
        <begin position="91"/>
        <end position="111"/>
    </location>
</feature>
<dbReference type="InParanoid" id="K1WMI1"/>
<feature type="domain" description="Amino acid permease/ SLC12A" evidence="8">
    <location>
        <begin position="87"/>
        <end position="547"/>
    </location>
</feature>
<accession>K1WMI1</accession>
<gene>
    <name evidence="9" type="ORF">MBM_07738</name>
</gene>
<reference evidence="9 10" key="1">
    <citation type="journal article" date="2012" name="BMC Genomics">
        <title>Sequencing the genome of Marssonina brunnea reveals fungus-poplar co-evolution.</title>
        <authorList>
            <person name="Zhu S."/>
            <person name="Cao Y.-Z."/>
            <person name="Jiang C."/>
            <person name="Tan B.-Y."/>
            <person name="Wang Z."/>
            <person name="Feng S."/>
            <person name="Zhang L."/>
            <person name="Su X.-H."/>
            <person name="Brejova B."/>
            <person name="Vinar T."/>
            <person name="Xu M."/>
            <person name="Wang M.-X."/>
            <person name="Zhang S.-G."/>
            <person name="Huang M.-R."/>
            <person name="Wu R."/>
            <person name="Zhou Y."/>
        </authorList>
    </citation>
    <scope>NUCLEOTIDE SEQUENCE [LARGE SCALE GENOMIC DNA]</scope>
    <source>
        <strain evidence="9 10">MB_m1</strain>
    </source>
</reference>
<evidence type="ECO:0000313" key="9">
    <source>
        <dbReference type="EMBL" id="EKD14061.1"/>
    </source>
</evidence>
<dbReference type="OMA" id="AKWRFTA"/>
<dbReference type="Proteomes" id="UP000006753">
    <property type="component" value="Unassembled WGS sequence"/>
</dbReference>
<dbReference type="RefSeq" id="XP_007295627.1">
    <property type="nucleotide sequence ID" value="XM_007295565.1"/>
</dbReference>
<evidence type="ECO:0000256" key="2">
    <source>
        <dbReference type="ARBA" id="ARBA00022448"/>
    </source>
</evidence>
<evidence type="ECO:0000256" key="7">
    <source>
        <dbReference type="SAM" id="Phobius"/>
    </source>
</evidence>
<keyword evidence="2" id="KW-0813">Transport</keyword>
<dbReference type="Gene3D" id="1.20.1740.10">
    <property type="entry name" value="Amino acid/polyamine transporter I"/>
    <property type="match status" value="1"/>
</dbReference>
<keyword evidence="10" id="KW-1185">Reference proteome</keyword>
<feature type="transmembrane region" description="Helical" evidence="7">
    <location>
        <begin position="310"/>
        <end position="331"/>
    </location>
</feature>
<dbReference type="EMBL" id="JH921447">
    <property type="protein sequence ID" value="EKD14061.1"/>
    <property type="molecule type" value="Genomic_DNA"/>
</dbReference>
<dbReference type="Pfam" id="PF00324">
    <property type="entry name" value="AA_permease"/>
    <property type="match status" value="1"/>
</dbReference>
<dbReference type="PANTHER" id="PTHR43341">
    <property type="entry name" value="AMINO ACID PERMEASE"/>
    <property type="match status" value="1"/>
</dbReference>
<dbReference type="eggNOG" id="KOG1286">
    <property type="taxonomic scope" value="Eukaryota"/>
</dbReference>
<evidence type="ECO:0000259" key="8">
    <source>
        <dbReference type="Pfam" id="PF00324"/>
    </source>
</evidence>
<organism evidence="9 10">
    <name type="scientific">Marssonina brunnea f. sp. multigermtubi (strain MB_m1)</name>
    <name type="common">Marssonina leaf spot fungus</name>
    <dbReference type="NCBI Taxonomy" id="1072389"/>
    <lineage>
        <taxon>Eukaryota</taxon>
        <taxon>Fungi</taxon>
        <taxon>Dikarya</taxon>
        <taxon>Ascomycota</taxon>
        <taxon>Pezizomycotina</taxon>
        <taxon>Leotiomycetes</taxon>
        <taxon>Helotiales</taxon>
        <taxon>Drepanopezizaceae</taxon>
        <taxon>Drepanopeziza</taxon>
    </lineage>
</organism>
<dbReference type="InterPro" id="IPR004840">
    <property type="entry name" value="Amino_acid_permease_CS"/>
</dbReference>
<feature type="transmembrane region" description="Helical" evidence="7">
    <location>
        <begin position="480"/>
        <end position="505"/>
    </location>
</feature>
<feature type="transmembrane region" description="Helical" evidence="7">
    <location>
        <begin position="230"/>
        <end position="249"/>
    </location>
</feature>
<feature type="transmembrane region" description="Helical" evidence="7">
    <location>
        <begin position="269"/>
        <end position="289"/>
    </location>
</feature>
<feature type="transmembrane region" description="Helical" evidence="7">
    <location>
        <begin position="525"/>
        <end position="543"/>
    </location>
</feature>
<dbReference type="KEGG" id="mbe:MBM_07738"/>
<dbReference type="GO" id="GO:0016020">
    <property type="term" value="C:membrane"/>
    <property type="evidence" value="ECO:0007669"/>
    <property type="project" value="UniProtKB-SubCell"/>
</dbReference>
<evidence type="ECO:0000313" key="10">
    <source>
        <dbReference type="Proteomes" id="UP000006753"/>
    </source>
</evidence>
<name>K1WMI1_MARBU</name>
<dbReference type="HOGENOM" id="CLU_007946_12_0_1"/>
<dbReference type="GO" id="GO:0015171">
    <property type="term" value="F:amino acid transmembrane transporter activity"/>
    <property type="evidence" value="ECO:0007669"/>
    <property type="project" value="TreeGrafter"/>
</dbReference>
<keyword evidence="5 7" id="KW-1133">Transmembrane helix</keyword>
<feature type="transmembrane region" description="Helical" evidence="7">
    <location>
        <begin position="409"/>
        <end position="429"/>
    </location>
</feature>
<dbReference type="PANTHER" id="PTHR43341:SF1">
    <property type="entry name" value="GENERAL AMINO-ACID PERMEASE GAP1"/>
    <property type="match status" value="1"/>
</dbReference>
<dbReference type="PROSITE" id="PS00218">
    <property type="entry name" value="AMINO_ACID_PERMEASE_1"/>
    <property type="match status" value="1"/>
</dbReference>
<evidence type="ECO:0000256" key="5">
    <source>
        <dbReference type="ARBA" id="ARBA00022989"/>
    </source>
</evidence>
<dbReference type="OrthoDB" id="3900342at2759"/>
<dbReference type="InterPro" id="IPR004841">
    <property type="entry name" value="AA-permease/SLC12A_dom"/>
</dbReference>
<dbReference type="InterPro" id="IPR050524">
    <property type="entry name" value="APC_YAT"/>
</dbReference>